<evidence type="ECO:0000313" key="1">
    <source>
        <dbReference type="EMBL" id="SEG16518.1"/>
    </source>
</evidence>
<gene>
    <name evidence="1" type="ORF">SAMN05421877_105160</name>
</gene>
<keyword evidence="2" id="KW-1185">Reference proteome</keyword>
<dbReference type="RefSeq" id="WP_103906071.1">
    <property type="nucleotide sequence ID" value="NZ_CP049246.1"/>
</dbReference>
<dbReference type="Proteomes" id="UP000236731">
    <property type="component" value="Unassembled WGS sequence"/>
</dbReference>
<protein>
    <submittedName>
        <fullName evidence="1">Uncharacterized protein</fullName>
    </submittedName>
</protein>
<dbReference type="InterPro" id="IPR049249">
    <property type="entry name" value="DUF6882"/>
</dbReference>
<dbReference type="Pfam" id="PF21813">
    <property type="entry name" value="DUF6882"/>
    <property type="match status" value="1"/>
</dbReference>
<accession>A0A1H5XXX8</accession>
<dbReference type="EMBL" id="FNUT01000005">
    <property type="protein sequence ID" value="SEG16518.1"/>
    <property type="molecule type" value="Genomic_DNA"/>
</dbReference>
<sequence length="243" mass="27843">MGWLDNFLNKPLFKKTRPDFPPAAWKEPKSELELLERHIGLSFEKQIDFGDYIGQCGWDIDLEAGTIAFGDRLLANIQVIGRFAYFNNSWLWAWAAEQVIIPQPLLVDALAIRSFGEQHEIRRFQQSTYPVQIDELHNFGMIAVGMFGADAYFMGDYGQGVGLFTVKNEALRNHRKDSTDRIFTTFPQIAANFNVDHRQALRCYLMDKGYILDEQKTKVIGSKGKEKCLATFDKHGRLLTLKS</sequence>
<organism evidence="1 2">
    <name type="scientific">Sphingobacterium lactis</name>
    <dbReference type="NCBI Taxonomy" id="797291"/>
    <lineage>
        <taxon>Bacteria</taxon>
        <taxon>Pseudomonadati</taxon>
        <taxon>Bacteroidota</taxon>
        <taxon>Sphingobacteriia</taxon>
        <taxon>Sphingobacteriales</taxon>
        <taxon>Sphingobacteriaceae</taxon>
        <taxon>Sphingobacterium</taxon>
    </lineage>
</organism>
<evidence type="ECO:0000313" key="2">
    <source>
        <dbReference type="Proteomes" id="UP000236731"/>
    </source>
</evidence>
<proteinExistence type="predicted"/>
<reference evidence="2" key="1">
    <citation type="submission" date="2016-10" db="EMBL/GenBank/DDBJ databases">
        <authorList>
            <person name="Varghese N."/>
            <person name="Submissions S."/>
        </authorList>
    </citation>
    <scope>NUCLEOTIDE SEQUENCE [LARGE SCALE GENOMIC DNA]</scope>
    <source>
        <strain evidence="2">DSM 22361</strain>
    </source>
</reference>
<name>A0A1H5XXX8_9SPHI</name>
<dbReference type="AlphaFoldDB" id="A0A1H5XXX8"/>
<dbReference type="OrthoDB" id="7859927at2"/>